<dbReference type="PROSITE" id="PS51257">
    <property type="entry name" value="PROKAR_LIPOPROTEIN"/>
    <property type="match status" value="1"/>
</dbReference>
<dbReference type="RefSeq" id="WP_068705223.1">
    <property type="nucleotide sequence ID" value="NZ_JAUOSG010000005.1"/>
</dbReference>
<comment type="caution">
    <text evidence="1">The sequence shown here is derived from an EMBL/GenBank/DDBJ whole genome shotgun (WGS) entry which is preliminary data.</text>
</comment>
<reference evidence="1 2" key="1">
    <citation type="submission" date="2016-06" db="EMBL/GenBank/DDBJ databases">
        <title>Draft Genome Sequence of Tenacibaculum soleae UCD-KL19.</title>
        <authorList>
            <person name="Eisen J.A."/>
            <person name="Coil D.A."/>
            <person name="Lujan K.M."/>
        </authorList>
    </citation>
    <scope>NUCLEOTIDE SEQUENCE [LARGE SCALE GENOMIC DNA]</scope>
    <source>
        <strain evidence="1 2">UCD-KL19</strain>
    </source>
</reference>
<name>A0A1B9XYD0_9FLAO</name>
<dbReference type="Pfam" id="PF05573">
    <property type="entry name" value="NosL"/>
    <property type="match status" value="1"/>
</dbReference>
<evidence type="ECO:0000313" key="2">
    <source>
        <dbReference type="Proteomes" id="UP000093186"/>
    </source>
</evidence>
<gene>
    <name evidence="1" type="ORF">BA195_10310</name>
</gene>
<dbReference type="OrthoDB" id="9792749at2"/>
<accession>A0A1B9XYD0</accession>
<proteinExistence type="predicted"/>
<sequence length="141" mass="16060">MDYKKINYLFLIVLLLIGCTISPKEIEYGKDACSFCKMMIVDTKFASEIVTNKGRAFKYDAIECMLSDIKEKSEKKLAYILVTDYNEPKKLIDATKATFLINQNIKSPMGANLSAYISKEKGQLNGTELYDWNAIKAQFKN</sequence>
<dbReference type="EMBL" id="MAKX01000013">
    <property type="protein sequence ID" value="OCK42560.1"/>
    <property type="molecule type" value="Genomic_DNA"/>
</dbReference>
<dbReference type="STRING" id="447689.BA195_10310"/>
<evidence type="ECO:0000313" key="1">
    <source>
        <dbReference type="EMBL" id="OCK42560.1"/>
    </source>
</evidence>
<dbReference type="PANTHER" id="PTHR41247">
    <property type="entry name" value="HTH-TYPE TRANSCRIPTIONAL REPRESSOR YCNK"/>
    <property type="match status" value="1"/>
</dbReference>
<dbReference type="SUPFAM" id="SSF160387">
    <property type="entry name" value="NosL/MerB-like"/>
    <property type="match status" value="1"/>
</dbReference>
<protein>
    <submittedName>
        <fullName evidence="1">Uncharacterized protein</fullName>
    </submittedName>
</protein>
<organism evidence="1 2">
    <name type="scientific">Tenacibaculum soleae</name>
    <dbReference type="NCBI Taxonomy" id="447689"/>
    <lineage>
        <taxon>Bacteria</taxon>
        <taxon>Pseudomonadati</taxon>
        <taxon>Bacteroidota</taxon>
        <taxon>Flavobacteriia</taxon>
        <taxon>Flavobacteriales</taxon>
        <taxon>Flavobacteriaceae</taxon>
        <taxon>Tenacibaculum</taxon>
    </lineage>
</organism>
<dbReference type="PANTHER" id="PTHR41247:SF1">
    <property type="entry name" value="HTH-TYPE TRANSCRIPTIONAL REPRESSOR YCNK"/>
    <property type="match status" value="1"/>
</dbReference>
<keyword evidence="2" id="KW-1185">Reference proteome</keyword>
<dbReference type="Proteomes" id="UP000093186">
    <property type="component" value="Unassembled WGS sequence"/>
</dbReference>
<dbReference type="InterPro" id="IPR008719">
    <property type="entry name" value="N2O_reductase_NosL"/>
</dbReference>
<dbReference type="AlphaFoldDB" id="A0A1B9XYD0"/>